<dbReference type="SUPFAM" id="SSF50965">
    <property type="entry name" value="Galactose oxidase, central domain"/>
    <property type="match status" value="1"/>
</dbReference>
<comment type="caution">
    <text evidence="2">The sequence shown here is derived from an EMBL/GenBank/DDBJ whole genome shotgun (WGS) entry which is preliminary data.</text>
</comment>
<gene>
    <name evidence="2" type="ORF">SO802_015326</name>
</gene>
<evidence type="ECO:0000313" key="2">
    <source>
        <dbReference type="EMBL" id="KAL0001545.1"/>
    </source>
</evidence>
<keyword evidence="3" id="KW-1185">Reference proteome</keyword>
<dbReference type="PANTHER" id="PTHR31672">
    <property type="entry name" value="BNACNNG10540D PROTEIN"/>
    <property type="match status" value="1"/>
</dbReference>
<dbReference type="InterPro" id="IPR001810">
    <property type="entry name" value="F-box_dom"/>
</dbReference>
<proteinExistence type="predicted"/>
<dbReference type="Proteomes" id="UP001459277">
    <property type="component" value="Unassembled WGS sequence"/>
</dbReference>
<dbReference type="EMBL" id="JAZDWU010000005">
    <property type="protein sequence ID" value="KAL0001545.1"/>
    <property type="molecule type" value="Genomic_DNA"/>
</dbReference>
<dbReference type="SUPFAM" id="SSF81383">
    <property type="entry name" value="F-box domain"/>
    <property type="match status" value="1"/>
</dbReference>
<evidence type="ECO:0000313" key="3">
    <source>
        <dbReference type="Proteomes" id="UP001459277"/>
    </source>
</evidence>
<dbReference type="AlphaFoldDB" id="A0AAW2CTC8"/>
<dbReference type="Pfam" id="PF12937">
    <property type="entry name" value="F-box-like"/>
    <property type="match status" value="1"/>
</dbReference>
<name>A0AAW2CTC8_9ROSI</name>
<dbReference type="NCBIfam" id="TIGR01640">
    <property type="entry name" value="F_box_assoc_1"/>
    <property type="match status" value="1"/>
</dbReference>
<sequence>MVVIMESDFETQGNKTKRIKVEEESTNRMETLPRDIILNILSGLPISSLVQFRCVCRSWRLLGQDPDLVYMHSSRMAESNPTCLIFHCDYPIKNLLYFVEFPSSNEKVKKFQAPFCSAMPEFDVVGTCDGLLCLSDSLFNDALYIYNPFTRNCKELPKSMHNLNQEVVYGFGFHPTTKEYKVVKIMYIKNSNKGSAVQVFTLGSSAWRSLEKVNHHLVNWPSQQVCVNGRLHWVTWPGRYTRIRSIISFDLADEKFRQVPSPDGNGLSRCNYHLVVLGGCLSAAVYCHYGKLDIWVMEKYGVKESWIKKFNLGNYLPKGFQREMEISYKISRFTSKGRFVRVVGLTKDGEFLLEYRSRALVSYDPKSTKAKDLVFPGMPKWYRTIVHVGSLNWIDAFTHG</sequence>
<accession>A0AAW2CTC8</accession>
<dbReference type="InterPro" id="IPR013187">
    <property type="entry name" value="F-box-assoc_dom_typ3"/>
</dbReference>
<dbReference type="Gene3D" id="1.20.1280.50">
    <property type="match status" value="1"/>
</dbReference>
<protein>
    <recommendedName>
        <fullName evidence="1">F-box domain-containing protein</fullName>
    </recommendedName>
</protein>
<dbReference type="InterPro" id="IPR017451">
    <property type="entry name" value="F-box-assoc_interact_dom"/>
</dbReference>
<dbReference type="InterPro" id="IPR011043">
    <property type="entry name" value="Gal_Oxase/kelch_b-propeller"/>
</dbReference>
<feature type="domain" description="F-box" evidence="1">
    <location>
        <begin position="26"/>
        <end position="73"/>
    </location>
</feature>
<evidence type="ECO:0000259" key="1">
    <source>
        <dbReference type="PROSITE" id="PS50181"/>
    </source>
</evidence>
<dbReference type="PANTHER" id="PTHR31672:SF13">
    <property type="entry name" value="F-BOX PROTEIN CPR30-LIKE"/>
    <property type="match status" value="1"/>
</dbReference>
<reference evidence="2 3" key="1">
    <citation type="submission" date="2024-01" db="EMBL/GenBank/DDBJ databases">
        <title>A telomere-to-telomere, gap-free genome of sweet tea (Lithocarpus litseifolius).</title>
        <authorList>
            <person name="Zhou J."/>
        </authorList>
    </citation>
    <scope>NUCLEOTIDE SEQUENCE [LARGE SCALE GENOMIC DNA]</scope>
    <source>
        <strain evidence="2">Zhou-2022a</strain>
        <tissue evidence="2">Leaf</tissue>
    </source>
</reference>
<dbReference type="SMART" id="SM00256">
    <property type="entry name" value="FBOX"/>
    <property type="match status" value="1"/>
</dbReference>
<dbReference type="PROSITE" id="PS50181">
    <property type="entry name" value="FBOX"/>
    <property type="match status" value="1"/>
</dbReference>
<dbReference type="InterPro" id="IPR050796">
    <property type="entry name" value="SCF_F-box_component"/>
</dbReference>
<dbReference type="InterPro" id="IPR036047">
    <property type="entry name" value="F-box-like_dom_sf"/>
</dbReference>
<dbReference type="Pfam" id="PF08268">
    <property type="entry name" value="FBA_3"/>
    <property type="match status" value="1"/>
</dbReference>
<organism evidence="2 3">
    <name type="scientific">Lithocarpus litseifolius</name>
    <dbReference type="NCBI Taxonomy" id="425828"/>
    <lineage>
        <taxon>Eukaryota</taxon>
        <taxon>Viridiplantae</taxon>
        <taxon>Streptophyta</taxon>
        <taxon>Embryophyta</taxon>
        <taxon>Tracheophyta</taxon>
        <taxon>Spermatophyta</taxon>
        <taxon>Magnoliopsida</taxon>
        <taxon>eudicotyledons</taxon>
        <taxon>Gunneridae</taxon>
        <taxon>Pentapetalae</taxon>
        <taxon>rosids</taxon>
        <taxon>fabids</taxon>
        <taxon>Fagales</taxon>
        <taxon>Fagaceae</taxon>
        <taxon>Lithocarpus</taxon>
    </lineage>
</organism>